<evidence type="ECO:0000313" key="10">
    <source>
        <dbReference type="Proteomes" id="UP000282654"/>
    </source>
</evidence>
<evidence type="ECO:0000256" key="2">
    <source>
        <dbReference type="ARBA" id="ARBA00022603"/>
    </source>
</evidence>
<proteinExistence type="inferred from homology"/>
<feature type="domain" description="Tetrapyrrole biosynthesis uroporphyrinogen III synthase" evidence="8">
    <location>
        <begin position="267"/>
        <end position="496"/>
    </location>
</feature>
<gene>
    <name evidence="9" type="ORF">EDD75_0946</name>
</gene>
<keyword evidence="3 6" id="KW-0808">Transferase</keyword>
<keyword evidence="4" id="KW-0949">S-adenosyl-L-methionine</keyword>
<evidence type="ECO:0000259" key="7">
    <source>
        <dbReference type="Pfam" id="PF00590"/>
    </source>
</evidence>
<dbReference type="InterPro" id="IPR003043">
    <property type="entry name" value="Uropor_MeTrfase_CS"/>
</dbReference>
<evidence type="ECO:0000256" key="1">
    <source>
        <dbReference type="ARBA" id="ARBA00012162"/>
    </source>
</evidence>
<comment type="caution">
    <text evidence="9">The sequence shown here is derived from an EMBL/GenBank/DDBJ whole genome shotgun (WGS) entry which is preliminary data.</text>
</comment>
<dbReference type="OrthoDB" id="9815856at2"/>
<dbReference type="InterPro" id="IPR036108">
    <property type="entry name" value="4pyrrol_syn_uPrphyn_synt_sf"/>
</dbReference>
<dbReference type="InterPro" id="IPR006366">
    <property type="entry name" value="CobA/CysG_C"/>
</dbReference>
<dbReference type="Pfam" id="PF00590">
    <property type="entry name" value="TP_methylase"/>
    <property type="match status" value="1"/>
</dbReference>
<dbReference type="PANTHER" id="PTHR45790:SF3">
    <property type="entry name" value="S-ADENOSYL-L-METHIONINE-DEPENDENT UROPORPHYRINOGEN III METHYLTRANSFERASE, CHLOROPLASTIC"/>
    <property type="match status" value="1"/>
</dbReference>
<dbReference type="SUPFAM" id="SSF69618">
    <property type="entry name" value="HemD-like"/>
    <property type="match status" value="1"/>
</dbReference>
<evidence type="ECO:0000259" key="8">
    <source>
        <dbReference type="Pfam" id="PF02602"/>
    </source>
</evidence>
<dbReference type="InterPro" id="IPR014776">
    <property type="entry name" value="4pyrrole_Mease_sub2"/>
</dbReference>
<dbReference type="CDD" id="cd11642">
    <property type="entry name" value="SUMT"/>
    <property type="match status" value="1"/>
</dbReference>
<dbReference type="InterPro" id="IPR014777">
    <property type="entry name" value="4pyrrole_Mease_sub1"/>
</dbReference>
<dbReference type="AlphaFoldDB" id="A0A3N5BF25"/>
<dbReference type="GO" id="GO:0004851">
    <property type="term" value="F:uroporphyrin-III C-methyltransferase activity"/>
    <property type="evidence" value="ECO:0007669"/>
    <property type="project" value="UniProtKB-EC"/>
</dbReference>
<dbReference type="EMBL" id="RKRE01000002">
    <property type="protein sequence ID" value="RPF46692.1"/>
    <property type="molecule type" value="Genomic_DNA"/>
</dbReference>
<keyword evidence="10" id="KW-1185">Reference proteome</keyword>
<dbReference type="Gene3D" id="3.40.1010.10">
    <property type="entry name" value="Cobalt-precorrin-4 Transmethylase, Domain 1"/>
    <property type="match status" value="1"/>
</dbReference>
<dbReference type="InterPro" id="IPR035996">
    <property type="entry name" value="4pyrrol_Methylase_sf"/>
</dbReference>
<dbReference type="EC" id="2.1.1.107" evidence="1"/>
<dbReference type="PANTHER" id="PTHR45790">
    <property type="entry name" value="SIROHEME SYNTHASE-RELATED"/>
    <property type="match status" value="1"/>
</dbReference>
<feature type="domain" description="Tetrapyrrole methylase" evidence="7">
    <location>
        <begin position="5"/>
        <end position="216"/>
    </location>
</feature>
<name>A0A3N5BF25_9THEO</name>
<dbReference type="NCBIfam" id="NF004790">
    <property type="entry name" value="PRK06136.1"/>
    <property type="match status" value="1"/>
</dbReference>
<dbReference type="InterPro" id="IPR050161">
    <property type="entry name" value="Siro_Cobalamin_biosynth"/>
</dbReference>
<dbReference type="FunFam" id="3.40.50.10090:FF:000001">
    <property type="entry name" value="Bifunctional uroporphyrinogen-III C-methyltransferase/uroporphyrinogen-III synthase"/>
    <property type="match status" value="1"/>
</dbReference>
<dbReference type="Gene3D" id="3.30.950.10">
    <property type="entry name" value="Methyltransferase, Cobalt-precorrin-4 Transmethylase, Domain 2"/>
    <property type="match status" value="1"/>
</dbReference>
<dbReference type="Pfam" id="PF02602">
    <property type="entry name" value="HEM4"/>
    <property type="match status" value="1"/>
</dbReference>
<comment type="similarity">
    <text evidence="6">Belongs to the precorrin methyltransferase family.</text>
</comment>
<dbReference type="CDD" id="cd06578">
    <property type="entry name" value="HemD"/>
    <property type="match status" value="1"/>
</dbReference>
<accession>A0A3N5BF25</accession>
<evidence type="ECO:0000256" key="5">
    <source>
        <dbReference type="ARBA" id="ARBA00023244"/>
    </source>
</evidence>
<reference evidence="9 10" key="1">
    <citation type="submission" date="2018-11" db="EMBL/GenBank/DDBJ databases">
        <title>Genomic Encyclopedia of Type Strains, Phase IV (KMG-IV): sequencing the most valuable type-strain genomes for metagenomic binning, comparative biology and taxonomic classification.</title>
        <authorList>
            <person name="Goeker M."/>
        </authorList>
    </citation>
    <scope>NUCLEOTIDE SEQUENCE [LARGE SCALE GENOMIC DNA]</scope>
    <source>
        <strain evidence="9 10">DSM 102936</strain>
    </source>
</reference>
<sequence>MMQGKVYLIGAGPGDPGLITVKGMKCLSAAAVVVYDRLVNPRLLGYIRSDAEVIYAGKSPERHALKQEEINALLIEKARAGKIVARLKGGDPFVFGRGGEEAEALREAGIDFEVVPGVTAAVAVPAYAGIPVTHRDFTSSFTVITGNEDPAKPDSALDWDRLAHGGTLVFLMGMANLSQIAVRLKDAGLPGTTPVAVIQWGTTAKQRTVTGSLDDICAKVAAAGVTNPAVVVVGRVVALREKLAWFERGPLFGRRIVVTRAREQASVLAEAIAALGGEAFEFPTIRIEPPADWSALDAAIGNAQTYDWLVFTSVNGVRFFFRRLRELNRDIRSFYRAAVAAIGPGTRAALEERGLVVAYMPEEFRADAIAAGLKERAAAGARVLLPRADIAPDSLPRALAKSGFVVDNVVAYRTVPEHRNAGMLREMLRAGAVDAVTFTSSSTVKNLVAALGPGAAELLDGVAVASIGPVTSATARELGLKVTVEAKQYTIPGLVEALAGYFGGTGREGQPAADFQGRGLG</sequence>
<dbReference type="Proteomes" id="UP000282654">
    <property type="component" value="Unassembled WGS sequence"/>
</dbReference>
<evidence type="ECO:0000256" key="3">
    <source>
        <dbReference type="ARBA" id="ARBA00022679"/>
    </source>
</evidence>
<evidence type="ECO:0000313" key="9">
    <source>
        <dbReference type="EMBL" id="RPF46692.1"/>
    </source>
</evidence>
<dbReference type="GO" id="GO:0004852">
    <property type="term" value="F:uroporphyrinogen-III synthase activity"/>
    <property type="evidence" value="ECO:0007669"/>
    <property type="project" value="InterPro"/>
</dbReference>
<dbReference type="GO" id="GO:0019354">
    <property type="term" value="P:siroheme biosynthetic process"/>
    <property type="evidence" value="ECO:0007669"/>
    <property type="project" value="InterPro"/>
</dbReference>
<dbReference type="NCBIfam" id="TIGR01469">
    <property type="entry name" value="cobA_cysG_Cterm"/>
    <property type="match status" value="1"/>
</dbReference>
<evidence type="ECO:0000256" key="6">
    <source>
        <dbReference type="RuleBase" id="RU003960"/>
    </source>
</evidence>
<dbReference type="FunFam" id="3.40.1010.10:FF:000001">
    <property type="entry name" value="Siroheme synthase"/>
    <property type="match status" value="1"/>
</dbReference>
<dbReference type="InterPro" id="IPR000878">
    <property type="entry name" value="4pyrrol_Mease"/>
</dbReference>
<dbReference type="Gene3D" id="3.40.50.10090">
    <property type="match status" value="2"/>
</dbReference>
<dbReference type="PROSITE" id="PS00839">
    <property type="entry name" value="SUMT_1"/>
    <property type="match status" value="1"/>
</dbReference>
<dbReference type="InterPro" id="IPR003754">
    <property type="entry name" value="4pyrrol_synth_uPrphyn_synth"/>
</dbReference>
<dbReference type="SUPFAM" id="SSF53790">
    <property type="entry name" value="Tetrapyrrole methylase"/>
    <property type="match status" value="1"/>
</dbReference>
<organism evidence="9 10">
    <name type="scientific">Thermodesulfitimonas autotrophica</name>
    <dbReference type="NCBI Taxonomy" id="1894989"/>
    <lineage>
        <taxon>Bacteria</taxon>
        <taxon>Bacillati</taxon>
        <taxon>Bacillota</taxon>
        <taxon>Clostridia</taxon>
        <taxon>Thermoanaerobacterales</taxon>
        <taxon>Thermoanaerobacteraceae</taxon>
        <taxon>Thermodesulfitimonas</taxon>
    </lineage>
</organism>
<evidence type="ECO:0000256" key="4">
    <source>
        <dbReference type="ARBA" id="ARBA00022691"/>
    </source>
</evidence>
<dbReference type="PROSITE" id="PS00840">
    <property type="entry name" value="SUMT_2"/>
    <property type="match status" value="1"/>
</dbReference>
<keyword evidence="5" id="KW-0627">Porphyrin biosynthesis</keyword>
<dbReference type="FunFam" id="3.30.950.10:FF:000001">
    <property type="entry name" value="Siroheme synthase"/>
    <property type="match status" value="1"/>
</dbReference>
<protein>
    <recommendedName>
        <fullName evidence="1">uroporphyrinogen-III C-methyltransferase</fullName>
        <ecNumber evidence="1">2.1.1.107</ecNumber>
    </recommendedName>
</protein>
<dbReference type="GO" id="GO:0032259">
    <property type="term" value="P:methylation"/>
    <property type="evidence" value="ECO:0007669"/>
    <property type="project" value="UniProtKB-KW"/>
</dbReference>
<keyword evidence="2 6" id="KW-0489">Methyltransferase</keyword>